<dbReference type="SUPFAM" id="SSF56601">
    <property type="entry name" value="beta-lactamase/transpeptidase-like"/>
    <property type="match status" value="1"/>
</dbReference>
<evidence type="ECO:0000313" key="2">
    <source>
        <dbReference type="EMBL" id="SVD07598.1"/>
    </source>
</evidence>
<reference evidence="2" key="1">
    <citation type="submission" date="2018-05" db="EMBL/GenBank/DDBJ databases">
        <authorList>
            <person name="Lanie J.A."/>
            <person name="Ng W.-L."/>
            <person name="Kazmierczak K.M."/>
            <person name="Andrzejewski T.M."/>
            <person name="Davidsen T.M."/>
            <person name="Wayne K.J."/>
            <person name="Tettelin H."/>
            <person name="Glass J.I."/>
            <person name="Rusch D."/>
            <person name="Podicherti R."/>
            <person name="Tsui H.-C.T."/>
            <person name="Winkler M.E."/>
        </authorList>
    </citation>
    <scope>NUCLEOTIDE SEQUENCE</scope>
</reference>
<sequence>MLTQRLTITACWLFILVTGLQAQSFTIVNPEAVGLSSEQLNQATTQLHRHIESGDIAGVVAAVVRHGQLAYFEALGTIDTTRAIDMPDDALFRLYSMTRPITSLAAMMLWEEGKFELTDPISKFLPEFVDQRVLQNTDTPDLQATVPRRGNITVEHLLTHTSGLGGRNSEMYRTEKVRLRSIPIEDMVLNAARVPLYEQPGTRWRYGISTTILGRLIEVWSGLSLD</sequence>
<dbReference type="Pfam" id="PF00144">
    <property type="entry name" value="Beta-lactamase"/>
    <property type="match status" value="1"/>
</dbReference>
<dbReference type="PANTHER" id="PTHR43283">
    <property type="entry name" value="BETA-LACTAMASE-RELATED"/>
    <property type="match status" value="1"/>
</dbReference>
<dbReference type="InterPro" id="IPR012338">
    <property type="entry name" value="Beta-lactam/transpept-like"/>
</dbReference>
<dbReference type="InterPro" id="IPR050789">
    <property type="entry name" value="Diverse_Enzym_Activities"/>
</dbReference>
<dbReference type="PANTHER" id="PTHR43283:SF3">
    <property type="entry name" value="BETA-LACTAMASE FAMILY PROTEIN (AFU_ORTHOLOGUE AFUA_5G07500)"/>
    <property type="match status" value="1"/>
</dbReference>
<feature type="domain" description="Beta-lactamase-related" evidence="1">
    <location>
        <begin position="51"/>
        <end position="224"/>
    </location>
</feature>
<dbReference type="AlphaFoldDB" id="A0A382SEK0"/>
<accession>A0A382SEK0</accession>
<gene>
    <name evidence="2" type="ORF">METZ01_LOCUS360452</name>
</gene>
<protein>
    <recommendedName>
        <fullName evidence="1">Beta-lactamase-related domain-containing protein</fullName>
    </recommendedName>
</protein>
<dbReference type="EMBL" id="UINC01128071">
    <property type="protein sequence ID" value="SVD07598.1"/>
    <property type="molecule type" value="Genomic_DNA"/>
</dbReference>
<dbReference type="Gene3D" id="3.40.710.10">
    <property type="entry name" value="DD-peptidase/beta-lactamase superfamily"/>
    <property type="match status" value="1"/>
</dbReference>
<proteinExistence type="predicted"/>
<feature type="non-terminal residue" evidence="2">
    <location>
        <position position="226"/>
    </location>
</feature>
<organism evidence="2">
    <name type="scientific">marine metagenome</name>
    <dbReference type="NCBI Taxonomy" id="408172"/>
    <lineage>
        <taxon>unclassified sequences</taxon>
        <taxon>metagenomes</taxon>
        <taxon>ecological metagenomes</taxon>
    </lineage>
</organism>
<evidence type="ECO:0000259" key="1">
    <source>
        <dbReference type="Pfam" id="PF00144"/>
    </source>
</evidence>
<name>A0A382SEK0_9ZZZZ</name>
<dbReference type="InterPro" id="IPR001466">
    <property type="entry name" value="Beta-lactam-related"/>
</dbReference>